<dbReference type="RefSeq" id="WP_083994552.1">
    <property type="nucleotide sequence ID" value="NZ_AP025460.1"/>
</dbReference>
<sequence length="112" mass="12137">MFKFVRLIVLSNLLALLIVVTFEYFTGYLKLAFSSDYAFYSMLILLALGSLLSFSGHKVGYSDPSNMAGVSASSLIENESAKSTIVTKLESTSVGHSLLLASLLPLLYCLLS</sequence>
<evidence type="ECO:0000313" key="2">
    <source>
        <dbReference type="EMBL" id="SBS60357.1"/>
    </source>
</evidence>
<keyword evidence="1" id="KW-0472">Membrane</keyword>
<dbReference type="GeneID" id="94232938"/>
<gene>
    <name evidence="2" type="ORF">VAT7223_00129</name>
</gene>
<feature type="transmembrane region" description="Helical" evidence="1">
    <location>
        <begin position="6"/>
        <end position="25"/>
    </location>
</feature>
<dbReference type="EMBL" id="FLQP01000003">
    <property type="protein sequence ID" value="SBS60357.1"/>
    <property type="molecule type" value="Genomic_DNA"/>
</dbReference>
<name>A0A1C3IGI0_9VIBR</name>
<evidence type="ECO:0000256" key="1">
    <source>
        <dbReference type="SAM" id="Phobius"/>
    </source>
</evidence>
<organism evidence="2 3">
    <name type="scientific">Vibrio atlanticus</name>
    <dbReference type="NCBI Taxonomy" id="693153"/>
    <lineage>
        <taxon>Bacteria</taxon>
        <taxon>Pseudomonadati</taxon>
        <taxon>Pseudomonadota</taxon>
        <taxon>Gammaproteobacteria</taxon>
        <taxon>Vibrionales</taxon>
        <taxon>Vibrionaceae</taxon>
        <taxon>Vibrio</taxon>
    </lineage>
</organism>
<evidence type="ECO:0000313" key="3">
    <source>
        <dbReference type="Proteomes" id="UP000092876"/>
    </source>
</evidence>
<reference evidence="3" key="1">
    <citation type="submission" date="2016-06" db="EMBL/GenBank/DDBJ databases">
        <authorList>
            <person name="Rodrigo-Torres Lidia"/>
            <person name="Arahal R.David."/>
        </authorList>
    </citation>
    <scope>NUCLEOTIDE SEQUENCE [LARGE SCALE GENOMIC DNA]</scope>
    <source>
        <strain evidence="3">CECT 7223</strain>
    </source>
</reference>
<dbReference type="AlphaFoldDB" id="A0A1C3IGI0"/>
<feature type="transmembrane region" description="Helical" evidence="1">
    <location>
        <begin position="37"/>
        <end position="57"/>
    </location>
</feature>
<keyword evidence="1" id="KW-1133">Transmembrane helix</keyword>
<dbReference type="Proteomes" id="UP000092876">
    <property type="component" value="Unassembled WGS sequence"/>
</dbReference>
<protein>
    <submittedName>
        <fullName evidence="2">Uncharacterized protein</fullName>
    </submittedName>
</protein>
<proteinExistence type="predicted"/>
<keyword evidence="1" id="KW-0812">Transmembrane</keyword>
<accession>A0A1C3IGI0</accession>